<organism evidence="1 2">
    <name type="scientific">Nephila pilipes</name>
    <name type="common">Giant wood spider</name>
    <name type="synonym">Nephila maculata</name>
    <dbReference type="NCBI Taxonomy" id="299642"/>
    <lineage>
        <taxon>Eukaryota</taxon>
        <taxon>Metazoa</taxon>
        <taxon>Ecdysozoa</taxon>
        <taxon>Arthropoda</taxon>
        <taxon>Chelicerata</taxon>
        <taxon>Arachnida</taxon>
        <taxon>Araneae</taxon>
        <taxon>Araneomorphae</taxon>
        <taxon>Entelegynae</taxon>
        <taxon>Araneoidea</taxon>
        <taxon>Nephilidae</taxon>
        <taxon>Nephila</taxon>
    </lineage>
</organism>
<comment type="caution">
    <text evidence="1">The sequence shown here is derived from an EMBL/GenBank/DDBJ whole genome shotgun (WGS) entry which is preliminary data.</text>
</comment>
<dbReference type="Proteomes" id="UP000887013">
    <property type="component" value="Unassembled WGS sequence"/>
</dbReference>
<keyword evidence="2" id="KW-1185">Reference proteome</keyword>
<gene>
    <name evidence="1" type="primary">AVEN_22044_1</name>
    <name evidence="1" type="ORF">NPIL_217781</name>
</gene>
<protein>
    <submittedName>
        <fullName evidence="1">DUF4817 domain-containing protein</fullName>
    </submittedName>
</protein>
<proteinExistence type="predicted"/>
<dbReference type="EMBL" id="BMAW01113802">
    <property type="protein sequence ID" value="GFT58855.1"/>
    <property type="molecule type" value="Genomic_DNA"/>
</dbReference>
<accession>A0A8X6P9E5</accession>
<reference evidence="1" key="1">
    <citation type="submission" date="2020-08" db="EMBL/GenBank/DDBJ databases">
        <title>Multicomponent nature underlies the extraordinary mechanical properties of spider dragline silk.</title>
        <authorList>
            <person name="Kono N."/>
            <person name="Nakamura H."/>
            <person name="Mori M."/>
            <person name="Yoshida Y."/>
            <person name="Ohtoshi R."/>
            <person name="Malay A.D."/>
            <person name="Moran D.A.P."/>
            <person name="Tomita M."/>
            <person name="Numata K."/>
            <person name="Arakawa K."/>
        </authorList>
    </citation>
    <scope>NUCLEOTIDE SEQUENCE</scope>
</reference>
<name>A0A8X6P9E5_NEPPI</name>
<evidence type="ECO:0000313" key="1">
    <source>
        <dbReference type="EMBL" id="GFT58855.1"/>
    </source>
</evidence>
<evidence type="ECO:0000313" key="2">
    <source>
        <dbReference type="Proteomes" id="UP000887013"/>
    </source>
</evidence>
<sequence length="111" mass="12741">MAKSRSFHQLFNVPKGFDAKIIRKLFTKFELTGRVFDDRVGNVGPNQNEVTPENITTGFWNCSAKSIRRIALEIDLKHFQYAENIQKQPTHVFMQNPKSSSRTHKSCVTKG</sequence>
<dbReference type="AlphaFoldDB" id="A0A8X6P9E5"/>